<evidence type="ECO:0000313" key="3">
    <source>
        <dbReference type="Proteomes" id="UP000566995"/>
    </source>
</evidence>
<dbReference type="AlphaFoldDB" id="A0A7W7KGL8"/>
<keyword evidence="1" id="KW-0732">Signal</keyword>
<name>A0A7W7KGL8_PSENT</name>
<sequence length="199" mass="21900">MKSKIVLIAALAAGVSACSFFDDRLETQTVDGWKFPGTPATAKEQGITDCLKKQVSYVCRTNGPASFLGVPALRALVTITAEDNFASRMPNKPAPSLEGIPYDKLSYRGIYFVFADTKLLEKAFEMQGWVMGVTGDKDTPTAYVHEGVQAEIYLLDKTISIMPASSAEVDMQLEVHKKRIKDGDLAQAKDESFSEYMKR</sequence>
<accession>A0A7W7KGL8</accession>
<organism evidence="2 3">
    <name type="scientific">Pseudomonas nitroreducens</name>
    <dbReference type="NCBI Taxonomy" id="46680"/>
    <lineage>
        <taxon>Bacteria</taxon>
        <taxon>Pseudomonadati</taxon>
        <taxon>Pseudomonadota</taxon>
        <taxon>Gammaproteobacteria</taxon>
        <taxon>Pseudomonadales</taxon>
        <taxon>Pseudomonadaceae</taxon>
        <taxon>Pseudomonas</taxon>
    </lineage>
</organism>
<evidence type="ECO:0000256" key="1">
    <source>
        <dbReference type="SAM" id="SignalP"/>
    </source>
</evidence>
<dbReference type="RefSeq" id="WP_184585973.1">
    <property type="nucleotide sequence ID" value="NZ_JACHLI010000001.1"/>
</dbReference>
<feature type="signal peptide" evidence="1">
    <location>
        <begin position="1"/>
        <end position="21"/>
    </location>
</feature>
<dbReference type="Proteomes" id="UP000566995">
    <property type="component" value="Unassembled WGS sequence"/>
</dbReference>
<protein>
    <recommendedName>
        <fullName evidence="4">Lipoprotein</fullName>
    </recommendedName>
</protein>
<reference evidence="2 3" key="1">
    <citation type="submission" date="2020-08" db="EMBL/GenBank/DDBJ databases">
        <title>Functional genomics of gut bacteria from endangered species of beetles.</title>
        <authorList>
            <person name="Carlos-Shanley C."/>
        </authorList>
    </citation>
    <scope>NUCLEOTIDE SEQUENCE [LARGE SCALE GENOMIC DNA]</scope>
    <source>
        <strain evidence="2 3">S00179</strain>
    </source>
</reference>
<proteinExistence type="predicted"/>
<feature type="chain" id="PRO_5030651861" description="Lipoprotein" evidence="1">
    <location>
        <begin position="22"/>
        <end position="199"/>
    </location>
</feature>
<evidence type="ECO:0008006" key="4">
    <source>
        <dbReference type="Google" id="ProtNLM"/>
    </source>
</evidence>
<gene>
    <name evidence="2" type="ORF">HNP46_000534</name>
</gene>
<evidence type="ECO:0000313" key="2">
    <source>
        <dbReference type="EMBL" id="MBB4861723.1"/>
    </source>
</evidence>
<dbReference type="PROSITE" id="PS51257">
    <property type="entry name" value="PROKAR_LIPOPROTEIN"/>
    <property type="match status" value="1"/>
</dbReference>
<dbReference type="EMBL" id="JACHLI010000001">
    <property type="protein sequence ID" value="MBB4861723.1"/>
    <property type="molecule type" value="Genomic_DNA"/>
</dbReference>
<comment type="caution">
    <text evidence="2">The sequence shown here is derived from an EMBL/GenBank/DDBJ whole genome shotgun (WGS) entry which is preliminary data.</text>
</comment>